<gene>
    <name evidence="1" type="ORF">UFOPK1827_01164</name>
    <name evidence="2" type="ORF">UFOPK3708_01964</name>
</gene>
<evidence type="ECO:0000313" key="1">
    <source>
        <dbReference type="EMBL" id="CAB4609383.1"/>
    </source>
</evidence>
<dbReference type="AlphaFoldDB" id="A0A6J6HA38"/>
<proteinExistence type="predicted"/>
<name>A0A6J6HA38_9ZZZZ</name>
<accession>A0A6J6HA38</accession>
<protein>
    <submittedName>
        <fullName evidence="1">Unannotated protein</fullName>
    </submittedName>
</protein>
<dbReference type="EMBL" id="CAFBNA010000212">
    <property type="protein sequence ID" value="CAB4950419.1"/>
    <property type="molecule type" value="Genomic_DNA"/>
</dbReference>
<organism evidence="1">
    <name type="scientific">freshwater metagenome</name>
    <dbReference type="NCBI Taxonomy" id="449393"/>
    <lineage>
        <taxon>unclassified sequences</taxon>
        <taxon>metagenomes</taxon>
        <taxon>ecological metagenomes</taxon>
    </lineage>
</organism>
<dbReference type="EMBL" id="CAEZUO010000053">
    <property type="protein sequence ID" value="CAB4609383.1"/>
    <property type="molecule type" value="Genomic_DNA"/>
</dbReference>
<reference evidence="1" key="1">
    <citation type="submission" date="2020-05" db="EMBL/GenBank/DDBJ databases">
        <authorList>
            <person name="Chiriac C."/>
            <person name="Salcher M."/>
            <person name="Ghai R."/>
            <person name="Kavagutti S V."/>
        </authorList>
    </citation>
    <scope>NUCLEOTIDE SEQUENCE</scope>
</reference>
<evidence type="ECO:0000313" key="2">
    <source>
        <dbReference type="EMBL" id="CAB4950419.1"/>
    </source>
</evidence>
<sequence>MTWELTAFTWLCTLCHLDLKVVGIDEVFARNAKAAGCNLLDCRTSRIAVGKRDETLGVFATFARVRFATQAIHGDRKILVCLSRDRAVGHRSGGEALHDFRDRFDLVDRHGRACTSTELEKTAQRSEVL</sequence>